<dbReference type="PROSITE" id="PS50928">
    <property type="entry name" value="ABC_TM1"/>
    <property type="match status" value="1"/>
</dbReference>
<evidence type="ECO:0000256" key="7">
    <source>
        <dbReference type="RuleBase" id="RU363032"/>
    </source>
</evidence>
<keyword evidence="10" id="KW-1185">Reference proteome</keyword>
<name>A0ABV9NZ25_9BACI</name>
<organism evidence="9 10">
    <name type="scientific">Bacillus daqingensis</name>
    <dbReference type="NCBI Taxonomy" id="872396"/>
    <lineage>
        <taxon>Bacteria</taxon>
        <taxon>Bacillati</taxon>
        <taxon>Bacillota</taxon>
        <taxon>Bacilli</taxon>
        <taxon>Bacillales</taxon>
        <taxon>Bacillaceae</taxon>
        <taxon>Bacillus</taxon>
    </lineage>
</organism>
<feature type="transmembrane region" description="Helical" evidence="7">
    <location>
        <begin position="252"/>
        <end position="273"/>
    </location>
</feature>
<dbReference type="InterPro" id="IPR050901">
    <property type="entry name" value="BP-dep_ABC_trans_perm"/>
</dbReference>
<dbReference type="InterPro" id="IPR035906">
    <property type="entry name" value="MetI-like_sf"/>
</dbReference>
<evidence type="ECO:0000313" key="9">
    <source>
        <dbReference type="EMBL" id="MFC4737377.1"/>
    </source>
</evidence>
<evidence type="ECO:0000256" key="1">
    <source>
        <dbReference type="ARBA" id="ARBA00004651"/>
    </source>
</evidence>
<keyword evidence="6 7" id="KW-0472">Membrane</keyword>
<accession>A0ABV9NZ25</accession>
<dbReference type="Gene3D" id="1.10.3720.10">
    <property type="entry name" value="MetI-like"/>
    <property type="match status" value="1"/>
</dbReference>
<protein>
    <submittedName>
        <fullName evidence="9">Sugar ABC transporter permease</fullName>
    </submittedName>
</protein>
<dbReference type="PANTHER" id="PTHR32243:SF34">
    <property type="entry name" value="GALACTOOLIGOSACCHARIDES TRANSPORT SYSTEM PERMEASE PROTEIN GANQ"/>
    <property type="match status" value="1"/>
</dbReference>
<feature type="transmembrane region" description="Helical" evidence="7">
    <location>
        <begin position="152"/>
        <end position="172"/>
    </location>
</feature>
<dbReference type="EMBL" id="JBHSGK010000013">
    <property type="protein sequence ID" value="MFC4737377.1"/>
    <property type="molecule type" value="Genomic_DNA"/>
</dbReference>
<evidence type="ECO:0000256" key="2">
    <source>
        <dbReference type="ARBA" id="ARBA00022448"/>
    </source>
</evidence>
<dbReference type="Proteomes" id="UP001595896">
    <property type="component" value="Unassembled WGS sequence"/>
</dbReference>
<sequence length="288" mass="32246">MAAKTKKPLDRKLVNRLELIGSYTVIAIMFVIILYPLAWALGISLNTGTGVYGASIIPDNITFEHYAWLFTDPRSNYLLWYRNTLIVAFSVTIIATFMIALTAYAFSRYRFKGRKNGLYAFLLLQMFPVLMAMVALYILLNTVNLLDSLLGLIIIYVGGAIPMNAFLVKGYFDTIPRELDESAKIDGAGHFRIFFQIMLPLAKPILAVVALFNFMAPFMDFILPRIVLRSPENFTLALGLFNFVNDQFANNFTRFAAGAILIAVPIALVYLFLQRYLISGLTSGATKG</sequence>
<evidence type="ECO:0000313" key="10">
    <source>
        <dbReference type="Proteomes" id="UP001595896"/>
    </source>
</evidence>
<feature type="domain" description="ABC transmembrane type-1" evidence="8">
    <location>
        <begin position="81"/>
        <end position="273"/>
    </location>
</feature>
<reference evidence="10" key="1">
    <citation type="journal article" date="2019" name="Int. J. Syst. Evol. Microbiol.">
        <title>The Global Catalogue of Microorganisms (GCM) 10K type strain sequencing project: providing services to taxonomists for standard genome sequencing and annotation.</title>
        <authorList>
            <consortium name="The Broad Institute Genomics Platform"/>
            <consortium name="The Broad Institute Genome Sequencing Center for Infectious Disease"/>
            <person name="Wu L."/>
            <person name="Ma J."/>
        </authorList>
    </citation>
    <scope>NUCLEOTIDE SEQUENCE [LARGE SCALE GENOMIC DNA]</scope>
    <source>
        <strain evidence="10">JCM 12165</strain>
    </source>
</reference>
<keyword evidence="3" id="KW-1003">Cell membrane</keyword>
<feature type="transmembrane region" description="Helical" evidence="7">
    <location>
        <begin position="85"/>
        <end position="106"/>
    </location>
</feature>
<evidence type="ECO:0000256" key="5">
    <source>
        <dbReference type="ARBA" id="ARBA00022989"/>
    </source>
</evidence>
<evidence type="ECO:0000256" key="3">
    <source>
        <dbReference type="ARBA" id="ARBA00022475"/>
    </source>
</evidence>
<comment type="subcellular location">
    <subcellularLocation>
        <location evidence="1 7">Cell membrane</location>
        <topology evidence="1 7">Multi-pass membrane protein</topology>
    </subcellularLocation>
</comment>
<feature type="transmembrane region" description="Helical" evidence="7">
    <location>
        <begin position="193"/>
        <end position="215"/>
    </location>
</feature>
<dbReference type="Pfam" id="PF00528">
    <property type="entry name" value="BPD_transp_1"/>
    <property type="match status" value="1"/>
</dbReference>
<dbReference type="InterPro" id="IPR000515">
    <property type="entry name" value="MetI-like"/>
</dbReference>
<evidence type="ECO:0000259" key="8">
    <source>
        <dbReference type="PROSITE" id="PS50928"/>
    </source>
</evidence>
<keyword evidence="4 7" id="KW-0812">Transmembrane</keyword>
<dbReference type="CDD" id="cd06261">
    <property type="entry name" value="TM_PBP2"/>
    <property type="match status" value="1"/>
</dbReference>
<feature type="transmembrane region" description="Helical" evidence="7">
    <location>
        <begin position="118"/>
        <end position="140"/>
    </location>
</feature>
<keyword evidence="5 7" id="KW-1133">Transmembrane helix</keyword>
<proteinExistence type="inferred from homology"/>
<comment type="caution">
    <text evidence="9">The sequence shown here is derived from an EMBL/GenBank/DDBJ whole genome shotgun (WGS) entry which is preliminary data.</text>
</comment>
<keyword evidence="2 7" id="KW-0813">Transport</keyword>
<evidence type="ECO:0000256" key="4">
    <source>
        <dbReference type="ARBA" id="ARBA00022692"/>
    </source>
</evidence>
<dbReference type="RefSeq" id="WP_377909975.1">
    <property type="nucleotide sequence ID" value="NZ_JBHSGK010000013.1"/>
</dbReference>
<evidence type="ECO:0000256" key="6">
    <source>
        <dbReference type="ARBA" id="ARBA00023136"/>
    </source>
</evidence>
<dbReference type="PANTHER" id="PTHR32243">
    <property type="entry name" value="MALTOSE TRANSPORT SYSTEM PERMEASE-RELATED"/>
    <property type="match status" value="1"/>
</dbReference>
<feature type="transmembrane region" description="Helical" evidence="7">
    <location>
        <begin position="20"/>
        <end position="41"/>
    </location>
</feature>
<dbReference type="SUPFAM" id="SSF161098">
    <property type="entry name" value="MetI-like"/>
    <property type="match status" value="1"/>
</dbReference>
<comment type="similarity">
    <text evidence="7">Belongs to the binding-protein-dependent transport system permease family.</text>
</comment>
<gene>
    <name evidence="9" type="ORF">ACFO4L_12315</name>
</gene>